<dbReference type="EMBL" id="JAUMVS010000001">
    <property type="protein sequence ID" value="MDO4841071.1"/>
    <property type="molecule type" value="Genomic_DNA"/>
</dbReference>
<evidence type="ECO:0000256" key="3">
    <source>
        <dbReference type="NCBIfam" id="TIGR00928"/>
    </source>
</evidence>
<keyword evidence="7" id="KW-1185">Reference proteome</keyword>
<dbReference type="SMART" id="SM00998">
    <property type="entry name" value="ADSL_C"/>
    <property type="match status" value="1"/>
</dbReference>
<dbReference type="FunFam" id="1.10.275.60:FF:000001">
    <property type="entry name" value="Adenylosuccinate lyase"/>
    <property type="match status" value="1"/>
</dbReference>
<dbReference type="SUPFAM" id="SSF48557">
    <property type="entry name" value="L-aspartase-like"/>
    <property type="match status" value="1"/>
</dbReference>
<dbReference type="Pfam" id="PF00206">
    <property type="entry name" value="Lyase_1"/>
    <property type="match status" value="1"/>
</dbReference>
<dbReference type="AlphaFoldDB" id="A0AA43RHS1"/>
<dbReference type="EC" id="4.3.2.2" evidence="3 4"/>
<dbReference type="CDD" id="cd03302">
    <property type="entry name" value="Adenylsuccinate_lyase_2"/>
    <property type="match status" value="1"/>
</dbReference>
<dbReference type="PANTHER" id="PTHR43172">
    <property type="entry name" value="ADENYLOSUCCINATE LYASE"/>
    <property type="match status" value="1"/>
</dbReference>
<feature type="domain" description="Adenylosuccinate lyase C-terminal" evidence="5">
    <location>
        <begin position="372"/>
        <end position="456"/>
    </location>
</feature>
<keyword evidence="1 4" id="KW-0658">Purine biosynthesis</keyword>
<protein>
    <recommendedName>
        <fullName evidence="3 4">Adenylosuccinate lyase</fullName>
        <shortName evidence="4">ASL</shortName>
        <ecNumber evidence="3 4">4.3.2.2</ecNumber>
    </recommendedName>
    <alternativeName>
        <fullName evidence="4">Adenylosuccinase</fullName>
    </alternativeName>
</protein>
<dbReference type="Gene3D" id="1.10.40.30">
    <property type="entry name" value="Fumarase/aspartase (C-terminal domain)"/>
    <property type="match status" value="1"/>
</dbReference>
<evidence type="ECO:0000313" key="6">
    <source>
        <dbReference type="EMBL" id="MDO4841071.1"/>
    </source>
</evidence>
<keyword evidence="2 4" id="KW-0456">Lyase</keyword>
<evidence type="ECO:0000256" key="2">
    <source>
        <dbReference type="ARBA" id="ARBA00023239"/>
    </source>
</evidence>
<dbReference type="GO" id="GO:0005829">
    <property type="term" value="C:cytosol"/>
    <property type="evidence" value="ECO:0007669"/>
    <property type="project" value="TreeGrafter"/>
</dbReference>
<dbReference type="GO" id="GO:0004018">
    <property type="term" value="F:N6-(1,2-dicarboxyethyl)AMP AMP-lyase (fumarate-forming) activity"/>
    <property type="evidence" value="ECO:0007669"/>
    <property type="project" value="UniProtKB-UniRule"/>
</dbReference>
<dbReference type="GO" id="GO:0044208">
    <property type="term" value="P:'de novo' AMP biosynthetic process"/>
    <property type="evidence" value="ECO:0007669"/>
    <property type="project" value="TreeGrafter"/>
</dbReference>
<dbReference type="PANTHER" id="PTHR43172:SF1">
    <property type="entry name" value="ADENYLOSUCCINATE LYASE"/>
    <property type="match status" value="1"/>
</dbReference>
<organism evidence="6 7">
    <name type="scientific">Phoenicibacter congonensis</name>
    <dbReference type="NCBI Taxonomy" id="1944646"/>
    <lineage>
        <taxon>Bacteria</taxon>
        <taxon>Bacillati</taxon>
        <taxon>Actinomycetota</taxon>
        <taxon>Coriobacteriia</taxon>
        <taxon>Eggerthellales</taxon>
        <taxon>Eggerthellaceae</taxon>
        <taxon>Phoenicibacter</taxon>
    </lineage>
</organism>
<comment type="catalytic activity">
    <reaction evidence="4">
        <text>(2S)-2-[5-amino-1-(5-phospho-beta-D-ribosyl)imidazole-4-carboxamido]succinate = 5-amino-1-(5-phospho-beta-D-ribosyl)imidazole-4-carboxamide + fumarate</text>
        <dbReference type="Rhea" id="RHEA:23920"/>
        <dbReference type="ChEBI" id="CHEBI:29806"/>
        <dbReference type="ChEBI" id="CHEBI:58443"/>
        <dbReference type="ChEBI" id="CHEBI:58475"/>
        <dbReference type="EC" id="4.3.2.2"/>
    </reaction>
</comment>
<comment type="pathway">
    <text evidence="4">Purine metabolism; IMP biosynthesis via de novo pathway; 5-amino-1-(5-phospho-D-ribosyl)imidazole-4-carboxamide from 5-amino-1-(5-phospho-D-ribosyl)imidazole-4-carboxylate: step 2/2.</text>
</comment>
<reference evidence="6" key="1">
    <citation type="submission" date="2023-07" db="EMBL/GenBank/DDBJ databases">
        <title>Between Cages and Wild: Unraveling the Impact of Captivity on Animal Microbiomes and Antimicrobial Resistance.</title>
        <authorList>
            <person name="Schmartz G.P."/>
            <person name="Rehner J."/>
            <person name="Schuff M.J."/>
            <person name="Becker S.L."/>
            <person name="Kravczyk M."/>
            <person name="Gurevich A."/>
            <person name="Francke R."/>
            <person name="Mueller R."/>
            <person name="Keller V."/>
            <person name="Keller A."/>
        </authorList>
    </citation>
    <scope>NUCLEOTIDE SEQUENCE</scope>
    <source>
        <strain evidence="6">S12M_St_49</strain>
    </source>
</reference>
<comment type="similarity">
    <text evidence="4">Belongs to the lyase 1 family. Adenylosuccinate lyase subfamily.</text>
</comment>
<comment type="pathway">
    <text evidence="4">Purine metabolism; AMP biosynthesis via de novo pathway; AMP from IMP: step 2/2.</text>
</comment>
<evidence type="ECO:0000259" key="5">
    <source>
        <dbReference type="SMART" id="SM00998"/>
    </source>
</evidence>
<dbReference type="InterPro" id="IPR000362">
    <property type="entry name" value="Fumarate_lyase_fam"/>
</dbReference>
<dbReference type="InterPro" id="IPR004769">
    <property type="entry name" value="Pur_lyase"/>
</dbReference>
<dbReference type="Gene3D" id="1.10.275.60">
    <property type="match status" value="1"/>
</dbReference>
<evidence type="ECO:0000313" key="7">
    <source>
        <dbReference type="Proteomes" id="UP001168575"/>
    </source>
</evidence>
<sequence length="479" mass="53965">MQNSHDKYISAFSTRYASDEMQHLFSEEKKFRTWRRLWIALARAEKDAGLNITDEQIAQLEEHKDDINYEVAQEREKLVRHDVMSHVYAYGQQCPDAKGIIHLGATSCYVGDNCDIIVMKEALQLVLKKLVCVISQLSEFAKDYKDLPCLAYTHLQPAQLTTVGKRATLWTYELCLDYKALLRCADDLCLLGVKGTTGTQASFVELFEGDVAKIKQVEEQVAKELGFDSVVPVSGQTYSRKFDFEILSALSGVAQSASKMCTDIRLLASFKEMEEPFEKNQIGSSAMPYKRNPMRCERVCSIARYVIADIINPSFTSATQMFERTLDDSANKRIAMSEAFLGVDSILNILINVTDGLVVYPKVIESRVMAELPFMASENIMMKAVKKGGDRQELHEIIREHAQDAAKVVKEQGQPNDLISRIEKDDRFGLTIEEIEECVNPSDFIGLCPLQVEEFCENVVAPILADNADSLHIESELHV</sequence>
<dbReference type="Pfam" id="PF10397">
    <property type="entry name" value="ADSL_C"/>
    <property type="match status" value="1"/>
</dbReference>
<dbReference type="InterPro" id="IPR008948">
    <property type="entry name" value="L-Aspartase-like"/>
</dbReference>
<dbReference type="PRINTS" id="PR00145">
    <property type="entry name" value="ARGSUCLYASE"/>
</dbReference>
<dbReference type="InterPro" id="IPR020557">
    <property type="entry name" value="Fumarate_lyase_CS"/>
</dbReference>
<evidence type="ECO:0000256" key="4">
    <source>
        <dbReference type="RuleBase" id="RU361172"/>
    </source>
</evidence>
<dbReference type="GO" id="GO:0070626">
    <property type="term" value="F:(S)-2-(5-amino-1-(5-phospho-D-ribosyl)imidazole-4-carboxamido) succinate lyase (fumarate-forming) activity"/>
    <property type="evidence" value="ECO:0007669"/>
    <property type="project" value="TreeGrafter"/>
</dbReference>
<gene>
    <name evidence="6" type="primary">purB</name>
    <name evidence="6" type="ORF">Q3982_00130</name>
</gene>
<accession>A0AA43RHS1</accession>
<dbReference type="PROSITE" id="PS00163">
    <property type="entry name" value="FUMARATE_LYASES"/>
    <property type="match status" value="1"/>
</dbReference>
<dbReference type="NCBIfam" id="TIGR00928">
    <property type="entry name" value="purB"/>
    <property type="match status" value="1"/>
</dbReference>
<dbReference type="InterPro" id="IPR022761">
    <property type="entry name" value="Fumarate_lyase_N"/>
</dbReference>
<dbReference type="PRINTS" id="PR00149">
    <property type="entry name" value="FUMRATELYASE"/>
</dbReference>
<comment type="catalytic activity">
    <reaction evidence="4">
        <text>N(6)-(1,2-dicarboxyethyl)-AMP = fumarate + AMP</text>
        <dbReference type="Rhea" id="RHEA:16853"/>
        <dbReference type="ChEBI" id="CHEBI:29806"/>
        <dbReference type="ChEBI" id="CHEBI:57567"/>
        <dbReference type="ChEBI" id="CHEBI:456215"/>
        <dbReference type="EC" id="4.3.2.2"/>
    </reaction>
</comment>
<dbReference type="Gene3D" id="1.20.200.10">
    <property type="entry name" value="Fumarase/aspartase (Central domain)"/>
    <property type="match status" value="1"/>
</dbReference>
<proteinExistence type="inferred from homology"/>
<evidence type="ECO:0000256" key="1">
    <source>
        <dbReference type="ARBA" id="ARBA00022755"/>
    </source>
</evidence>
<dbReference type="InterPro" id="IPR019468">
    <property type="entry name" value="AdenyloSucc_lyase_C"/>
</dbReference>
<dbReference type="Proteomes" id="UP001168575">
    <property type="component" value="Unassembled WGS sequence"/>
</dbReference>
<comment type="caution">
    <text evidence="6">The sequence shown here is derived from an EMBL/GenBank/DDBJ whole genome shotgun (WGS) entry which is preliminary data.</text>
</comment>
<name>A0AA43RHS1_9ACTN</name>